<evidence type="ECO:0000313" key="5">
    <source>
        <dbReference type="Proteomes" id="UP000272942"/>
    </source>
</evidence>
<dbReference type="OrthoDB" id="1532798at2759"/>
<comment type="similarity">
    <text evidence="2">Belongs to the HFCD (homooligomeric flavin containing Cys decarboxylase) superfamily.</text>
</comment>
<evidence type="ECO:0000256" key="1">
    <source>
        <dbReference type="ARBA" id="ARBA00022993"/>
    </source>
</evidence>
<protein>
    <recommendedName>
        <fullName evidence="3">Flavoprotein domain-containing protein</fullName>
    </recommendedName>
</protein>
<dbReference type="AlphaFoldDB" id="A0A3P8C908"/>
<dbReference type="Pfam" id="PF02441">
    <property type="entry name" value="Flavoprotein"/>
    <property type="match status" value="1"/>
</dbReference>
<organism evidence="4 5">
    <name type="scientific">Echinostoma caproni</name>
    <dbReference type="NCBI Taxonomy" id="27848"/>
    <lineage>
        <taxon>Eukaryota</taxon>
        <taxon>Metazoa</taxon>
        <taxon>Spiralia</taxon>
        <taxon>Lophotrochozoa</taxon>
        <taxon>Platyhelminthes</taxon>
        <taxon>Trematoda</taxon>
        <taxon>Digenea</taxon>
        <taxon>Plagiorchiida</taxon>
        <taxon>Echinostomata</taxon>
        <taxon>Echinostomatoidea</taxon>
        <taxon>Echinostomatidae</taxon>
        <taxon>Echinostoma</taxon>
    </lineage>
</organism>
<evidence type="ECO:0000313" key="4">
    <source>
        <dbReference type="EMBL" id="VDP35242.1"/>
    </source>
</evidence>
<reference evidence="4 5" key="1">
    <citation type="submission" date="2018-11" db="EMBL/GenBank/DDBJ databases">
        <authorList>
            <consortium name="Pathogen Informatics"/>
        </authorList>
    </citation>
    <scope>NUCLEOTIDE SEQUENCE [LARGE SCALE GENOMIC DNA]</scope>
    <source>
        <strain evidence="4 5">Egypt</strain>
    </source>
</reference>
<dbReference type="Proteomes" id="UP000272942">
    <property type="component" value="Unassembled WGS sequence"/>
</dbReference>
<dbReference type="SUPFAM" id="SSF52507">
    <property type="entry name" value="Homo-oligomeric flavin-containing Cys decarboxylases, HFCD"/>
    <property type="match status" value="1"/>
</dbReference>
<name>A0A3P8C908_9TREM</name>
<dbReference type="GO" id="GO:0010181">
    <property type="term" value="F:FMN binding"/>
    <property type="evidence" value="ECO:0007669"/>
    <property type="project" value="TreeGrafter"/>
</dbReference>
<dbReference type="GO" id="GO:0004633">
    <property type="term" value="F:phosphopantothenoylcysteine decarboxylase activity"/>
    <property type="evidence" value="ECO:0007669"/>
    <property type="project" value="TreeGrafter"/>
</dbReference>
<dbReference type="GO" id="GO:0015937">
    <property type="term" value="P:coenzyme A biosynthetic process"/>
    <property type="evidence" value="ECO:0007669"/>
    <property type="project" value="UniProtKB-KW"/>
</dbReference>
<dbReference type="InterPro" id="IPR036551">
    <property type="entry name" value="Flavin_trans-like"/>
</dbReference>
<keyword evidence="1" id="KW-0173">Coenzyme A biosynthesis</keyword>
<dbReference type="EMBL" id="UZAN01006503">
    <property type="protein sequence ID" value="VDP35242.1"/>
    <property type="molecule type" value="Genomic_DNA"/>
</dbReference>
<keyword evidence="5" id="KW-1185">Reference proteome</keyword>
<dbReference type="Gene3D" id="3.40.50.1950">
    <property type="entry name" value="Flavin prenyltransferase-like"/>
    <property type="match status" value="1"/>
</dbReference>
<evidence type="ECO:0000259" key="3">
    <source>
        <dbReference type="Pfam" id="PF02441"/>
    </source>
</evidence>
<gene>
    <name evidence="4" type="ORF">ECPE_LOCUS1231</name>
</gene>
<evidence type="ECO:0000256" key="2">
    <source>
        <dbReference type="ARBA" id="ARBA00038350"/>
    </source>
</evidence>
<sequence>MLLAPLSANTLAKIIAGLADNLVTSVCRAWYYPNGEKRAFFAPAMNTEMWNHPLTGEQVTRLMRIHGWVMIPPVEKMLMCGEYGMGAMAELSTIVESL</sequence>
<proteinExistence type="inferred from homology"/>
<dbReference type="PANTHER" id="PTHR14359:SF6">
    <property type="entry name" value="PHOSPHOPANTOTHENOYLCYSTEINE DECARBOXYLASE"/>
    <property type="match status" value="1"/>
</dbReference>
<accession>A0A3P8C908</accession>
<feature type="domain" description="Flavoprotein" evidence="3">
    <location>
        <begin position="1"/>
        <end position="96"/>
    </location>
</feature>
<dbReference type="InterPro" id="IPR003382">
    <property type="entry name" value="Flavoprotein"/>
</dbReference>
<dbReference type="PANTHER" id="PTHR14359">
    <property type="entry name" value="HOMO-OLIGOMERIC FLAVIN CONTAINING CYS DECARBOXYLASE FAMILY"/>
    <property type="match status" value="1"/>
</dbReference>
<dbReference type="GO" id="GO:0071513">
    <property type="term" value="C:phosphopantothenoylcysteine decarboxylase complex"/>
    <property type="evidence" value="ECO:0007669"/>
    <property type="project" value="TreeGrafter"/>
</dbReference>